<sequence length="394" mass="42017">MAVIRIDPASEGYRQFVRLYETARSLRPSELDRWNGELYATVGEGKNWGSLRRDGSLQLSQELVLDHLGPDAAPQDQVQALTTILHEANHARVEIKAPEEPNAVLSSHSKALDEGLTEWVSVSDVAEYADRAGYGDLPDPKPAYPSAYGATEALLEYAAGPEGAADLADRTIDAPVTMRWDVIADEIVKNKLAGVVPQGPEHQQAARAELINAMTTSSWQGLDESRVDISGAVAAETDQALDQATQRIQNHYARRPETPYPANTPNFLIAKQQETSQKLDSSQERVVRRGDEVDLTNLPPPHAGSRVEGARRGTGPGSRERGERPATGRPSAGQSAGEPVSAGAGWRFLSGSAPAGEAVRHRPVLGNGARGAGASGGGRGGVERPVSPTDRGRG</sequence>
<evidence type="ECO:0000313" key="2">
    <source>
        <dbReference type="EMBL" id="GAA1691308.1"/>
    </source>
</evidence>
<dbReference type="Proteomes" id="UP001500280">
    <property type="component" value="Unassembled WGS sequence"/>
</dbReference>
<dbReference type="EMBL" id="BAAANF010000015">
    <property type="protein sequence ID" value="GAA1691308.1"/>
    <property type="molecule type" value="Genomic_DNA"/>
</dbReference>
<protein>
    <submittedName>
        <fullName evidence="2">Uncharacterized protein</fullName>
    </submittedName>
</protein>
<accession>A0ABN2HPK8</accession>
<feature type="compositionally biased region" description="Basic and acidic residues" evidence="1">
    <location>
        <begin position="281"/>
        <end position="292"/>
    </location>
</feature>
<name>A0ABN2HPK8_9ACTN</name>
<evidence type="ECO:0000313" key="3">
    <source>
        <dbReference type="Proteomes" id="UP001500280"/>
    </source>
</evidence>
<reference evidence="2 3" key="1">
    <citation type="journal article" date="2019" name="Int. J. Syst. Evol. Microbiol.">
        <title>The Global Catalogue of Microorganisms (GCM) 10K type strain sequencing project: providing services to taxonomists for standard genome sequencing and annotation.</title>
        <authorList>
            <consortium name="The Broad Institute Genomics Platform"/>
            <consortium name="The Broad Institute Genome Sequencing Center for Infectious Disease"/>
            <person name="Wu L."/>
            <person name="Ma J."/>
        </authorList>
    </citation>
    <scope>NUCLEOTIDE SEQUENCE [LARGE SCALE GENOMIC DNA]</scope>
    <source>
        <strain evidence="2 3">JCM 14307</strain>
    </source>
</reference>
<proteinExistence type="predicted"/>
<keyword evidence="3" id="KW-1185">Reference proteome</keyword>
<organism evidence="2 3">
    <name type="scientific">Kribbella yunnanensis</name>
    <dbReference type="NCBI Taxonomy" id="190194"/>
    <lineage>
        <taxon>Bacteria</taxon>
        <taxon>Bacillati</taxon>
        <taxon>Actinomycetota</taxon>
        <taxon>Actinomycetes</taxon>
        <taxon>Propionibacteriales</taxon>
        <taxon>Kribbellaceae</taxon>
        <taxon>Kribbella</taxon>
    </lineage>
</organism>
<feature type="compositionally biased region" description="Gly residues" evidence="1">
    <location>
        <begin position="368"/>
        <end position="380"/>
    </location>
</feature>
<dbReference type="RefSeq" id="WP_344154071.1">
    <property type="nucleotide sequence ID" value="NZ_BAAANF010000015.1"/>
</dbReference>
<gene>
    <name evidence="2" type="ORF">GCM10009745_40770</name>
</gene>
<evidence type="ECO:0000256" key="1">
    <source>
        <dbReference type="SAM" id="MobiDB-lite"/>
    </source>
</evidence>
<comment type="caution">
    <text evidence="2">The sequence shown here is derived from an EMBL/GenBank/DDBJ whole genome shotgun (WGS) entry which is preliminary data.</text>
</comment>
<feature type="region of interest" description="Disordered" evidence="1">
    <location>
        <begin position="274"/>
        <end position="394"/>
    </location>
</feature>